<accession>A0A7X6DCR1</accession>
<evidence type="ECO:0000313" key="4">
    <source>
        <dbReference type="Proteomes" id="UP000521868"/>
    </source>
</evidence>
<evidence type="ECO:0000313" key="3">
    <source>
        <dbReference type="EMBL" id="NKE64623.1"/>
    </source>
</evidence>
<reference evidence="3 4" key="1">
    <citation type="journal article" date="2020" name="Nature">
        <title>Bacterial chemolithoautotrophy via manganese oxidation.</title>
        <authorList>
            <person name="Yu H."/>
            <person name="Leadbetter J.R."/>
        </authorList>
    </citation>
    <scope>NUCLEOTIDE SEQUENCE [LARGE SCALE GENOMIC DNA]</scope>
    <source>
        <strain evidence="3 4">RBP-1</strain>
    </source>
</reference>
<name>A0A7X6DCR1_9BURK</name>
<feature type="chain" id="PRO_5030979283" evidence="2">
    <location>
        <begin position="20"/>
        <end position="227"/>
    </location>
</feature>
<organism evidence="3 4">
    <name type="scientific">Ramlibacter lithotrophicus</name>
    <dbReference type="NCBI Taxonomy" id="2606681"/>
    <lineage>
        <taxon>Bacteria</taxon>
        <taxon>Pseudomonadati</taxon>
        <taxon>Pseudomonadota</taxon>
        <taxon>Betaproteobacteria</taxon>
        <taxon>Burkholderiales</taxon>
        <taxon>Comamonadaceae</taxon>
        <taxon>Ramlibacter</taxon>
    </lineage>
</organism>
<keyword evidence="2" id="KW-0732">Signal</keyword>
<dbReference type="AlphaFoldDB" id="A0A7X6DCR1"/>
<proteinExistence type="predicted"/>
<feature type="signal peptide" evidence="2">
    <location>
        <begin position="1"/>
        <end position="19"/>
    </location>
</feature>
<comment type="caution">
    <text evidence="3">The sequence shown here is derived from an EMBL/GenBank/DDBJ whole genome shotgun (WGS) entry which is preliminary data.</text>
</comment>
<gene>
    <name evidence="3" type="ORF">RAMLITH_02210</name>
</gene>
<dbReference type="RefSeq" id="WP_202883221.1">
    <property type="nucleotide sequence ID" value="NZ_VTOX01000001.1"/>
</dbReference>
<dbReference type="EMBL" id="VTOX01000001">
    <property type="protein sequence ID" value="NKE64623.1"/>
    <property type="molecule type" value="Genomic_DNA"/>
</dbReference>
<dbReference type="Proteomes" id="UP000521868">
    <property type="component" value="Unassembled WGS sequence"/>
</dbReference>
<feature type="region of interest" description="Disordered" evidence="1">
    <location>
        <begin position="106"/>
        <end position="129"/>
    </location>
</feature>
<sequence>MLKRTLAACLLAAAPLVWAQNVVVGEILEVQNVEGYSYLRLKTGQGDTWAAVPTAKVKKGDKVTIAEPMVMNNFESKALKRKFDKVVFGTLASDKAVAAAAAAQPAVPPHALPKGPETPDAKVPKASGPDARTVGEIMAKPDALKEKAVVVRGKIVKINSGIRGVNWVHLRDGSGSAASGTNDLIVTTKEELKVGDIVTMKGVVRTDKDFGAGYVYKVLVEEGKSQK</sequence>
<keyword evidence="4" id="KW-1185">Reference proteome</keyword>
<evidence type="ECO:0000256" key="2">
    <source>
        <dbReference type="SAM" id="SignalP"/>
    </source>
</evidence>
<evidence type="ECO:0000256" key="1">
    <source>
        <dbReference type="SAM" id="MobiDB-lite"/>
    </source>
</evidence>
<protein>
    <submittedName>
        <fullName evidence="3">Nucleotide-binding protein</fullName>
    </submittedName>
</protein>